<sequence length="118" mass="12977">MEELKPLTQLLSMSQSMEVTLGRPSIPSIPQCTPKDLLSSPLSCPPLTGRILEVATEMVKAKAGAGYATLSMAYPGARFTFYLQDVMNGKDVLQRSSVKSEETEFKCFSIYSPGEERH</sequence>
<dbReference type="Proteomes" id="UP000805704">
    <property type="component" value="Chromosome 1"/>
</dbReference>
<proteinExistence type="predicted"/>
<keyword evidence="2" id="KW-1185">Reference proteome</keyword>
<gene>
    <name evidence="1" type="primary">MDH2</name>
    <name evidence="1" type="ORF">GBF38_003187</name>
</gene>
<protein>
    <submittedName>
        <fullName evidence="1">Malate dehydrogenase</fullName>
    </submittedName>
</protein>
<comment type="caution">
    <text evidence="1">The sequence shown here is derived from an EMBL/GenBank/DDBJ whole genome shotgun (WGS) entry which is preliminary data.</text>
</comment>
<evidence type="ECO:0000313" key="2">
    <source>
        <dbReference type="Proteomes" id="UP000805704"/>
    </source>
</evidence>
<dbReference type="EMBL" id="CM024789">
    <property type="protein sequence ID" value="KAG8014622.1"/>
    <property type="molecule type" value="Genomic_DNA"/>
</dbReference>
<name>A0ACB7FK12_NIBAL</name>
<reference evidence="1" key="1">
    <citation type="submission" date="2020-04" db="EMBL/GenBank/DDBJ databases">
        <title>A chromosome-scale assembly and high-density genetic map of the yellow drum (Nibea albiflora) genome.</title>
        <authorList>
            <person name="Xu D."/>
            <person name="Zhang W."/>
            <person name="Chen R."/>
            <person name="Tan P."/>
            <person name="Wang L."/>
            <person name="Song H."/>
            <person name="Tian L."/>
            <person name="Zhu Q."/>
            <person name="Wang B."/>
        </authorList>
    </citation>
    <scope>NUCLEOTIDE SEQUENCE</scope>
    <source>
        <strain evidence="1">ZJHYS-2018</strain>
    </source>
</reference>
<accession>A0ACB7FK12</accession>
<evidence type="ECO:0000313" key="1">
    <source>
        <dbReference type="EMBL" id="KAG8014622.1"/>
    </source>
</evidence>
<organism evidence="1 2">
    <name type="scientific">Nibea albiflora</name>
    <name type="common">Yellow drum</name>
    <name type="synonym">Corvina albiflora</name>
    <dbReference type="NCBI Taxonomy" id="240163"/>
    <lineage>
        <taxon>Eukaryota</taxon>
        <taxon>Metazoa</taxon>
        <taxon>Chordata</taxon>
        <taxon>Craniata</taxon>
        <taxon>Vertebrata</taxon>
        <taxon>Euteleostomi</taxon>
        <taxon>Actinopterygii</taxon>
        <taxon>Neopterygii</taxon>
        <taxon>Teleostei</taxon>
        <taxon>Neoteleostei</taxon>
        <taxon>Acanthomorphata</taxon>
        <taxon>Eupercaria</taxon>
        <taxon>Sciaenidae</taxon>
        <taxon>Nibea</taxon>
    </lineage>
</organism>